<protein>
    <submittedName>
        <fullName evidence="8">PKD domain-containing protein</fullName>
    </submittedName>
</protein>
<dbReference type="InterPro" id="IPR035986">
    <property type="entry name" value="PKD_dom_sf"/>
</dbReference>
<evidence type="ECO:0000256" key="6">
    <source>
        <dbReference type="SAM" id="MobiDB-lite"/>
    </source>
</evidence>
<dbReference type="SUPFAM" id="SSF49299">
    <property type="entry name" value="PKD domain"/>
    <property type="match status" value="5"/>
</dbReference>
<keyword evidence="4" id="KW-1133">Transmembrane helix</keyword>
<dbReference type="InterPro" id="IPR013783">
    <property type="entry name" value="Ig-like_fold"/>
</dbReference>
<feature type="domain" description="PKD" evidence="7">
    <location>
        <begin position="1655"/>
        <end position="1734"/>
    </location>
</feature>
<evidence type="ECO:0000256" key="4">
    <source>
        <dbReference type="ARBA" id="ARBA00022989"/>
    </source>
</evidence>
<evidence type="ECO:0000256" key="5">
    <source>
        <dbReference type="ARBA" id="ARBA00023136"/>
    </source>
</evidence>
<sequence length="1734" mass="178478">MKAQQQGRRRRTVALSSVGALVAALVGIVTTATPSTAADTISFRASAQAAWNQTTARVTIPASVQASDGMLLFVTTNTDVTLTPPAGWTLEGTRLSNVDTETTLYSRVAATGDAGRNAAVTLSQTAKSSMTLLAYDGTAADPVAAVASAAETNPAKAAHATPGAAVATAGSYVVSYWADKYGQETNGWTLPAGQTQRSVVAGIGSGRIAAVASDDNAPAGVGTSPSRTATSAVSSAKATMWTVVLQADQAASPNVAPVASFTAACPTATCTVDASASTDTAPGTIASYAWSFGDGTTGTGVSTTHTYTTSGSKTISLTVTDNQGLTATTTRTVNVTVGGGTGGAGDQPRPGHTRLVPSTPRSNTPRISNGEIWDIEVVPQLNRVFIAGSFTSIQNNASGNTTTYNQANLASYNYTTGLVDAQFRPTFNGGVAAVEASPDGTKLFVGGSFNTVNGVAAQKVASLNLTTGAPLSTFGFSNSTNNQVQSLAATNSTLYVGGRFSRVNGVLKSGLAAVNAASGAVDTGFSNDLSGGIGVNGQLGVPQLKLTHDNSELIVVHTGRQIAGQDRLGVGIIDTASKQLLPFRTRLWDENLARVGGVTRICCADVAPDDSYFVVTSGSGGDAPPISDTAVAYPLTAAALQNDDVDELWISRQFDSIYSVAITENAVYVGGHFSFVESPTSCPAEPCYAGLTNVGYGTGQGLAGYGLGDAVVRRDHIAALSTTTGRGIEWNPTGGSNSFEGNKAMEATSRGLFIGGDGMFQGGVRTGRVAFYDFTTETYPPALPDTAIDTPIEGRVVANNAPYTFSGTARVATGTVGRVQVSIRDRDSGQYLQDNGTAFTTFGTGSNTLNATLSGTGTTRGWSVPATITTNRNMVVTATAFTTATGGTADTTPATKKFESFSTDDQTPTTNITGPSGVQTSTTFTVTGTANDDKGVNSLTYWFRDEAGRYLQNDGTVDDIYNTFRGQPDVVGATSATWSYEVTLPHEGIWRASATAIDTTGQADLRSATRDFRVDSTSVAPTVKISTPVEMTPPFAVPAVTVEPGSRVTFSGTATDDAGLKNVEIGLRNTSTGENLGSDCTWGTTVGAGNCRISPVDISGSNYNWSWTTPFNLSPGSYSFTVRATDDEDLTTSSTNQGRLTLNAQFAGDLPPDTTIAFTPPTDRSLVVNLQGTAVDDLGVDQVRVTLQDRDTGRYLQANGTMSSTVAYRTATLASPGATSTTWSLPTITLPTGGNWRFTATAFDAAHAQQDASPASASYQVYPGDGLPTLSDTLGQPVSGSTFDQGKIVVTGRAEDAPDQYAGISAVQVAIVNAAGQYMSSAGTFTSTTPSFRTAFLNSPGSVGSNYSYTTPVIPAGTYSVIVQSVDVHNQVMSPPRTSTNIVVTQPTNTPPVPSFTYSCNQNVCTFDGRGSTDENTAALTYTWSFGTQGTASGPLPTKTFTAPGTFPVTLTVKDEWQVSATTVAQNVTITEPAGNAAPVPVLAKSCLGTTCSVSSAGTADPNTGDVITYAWSWGDGTPNSTGAAPAAHTYASPGTYTITLTTTDGWGKAASTTSTVVLAEPAGNTAPVPQFTASCLSFTTCAFNSSGTSDPQGDTVRYAWAFGDGATSTAANPSRTYALPGSYTVTLTVTDVWGKSATLSKVVTIEEPAGNNAPTVTFTTSCTGLVCATNSAGTTDTDGGIRSYSYSWGDNTAASTTANASHSYAVAGTYTVVLTVTDNWGRSSTASRTVTVP</sequence>
<keyword evidence="5" id="KW-0472">Membrane</keyword>
<evidence type="ECO:0000256" key="3">
    <source>
        <dbReference type="ARBA" id="ARBA00022737"/>
    </source>
</evidence>
<dbReference type="Pfam" id="PF18911">
    <property type="entry name" value="PKD_4"/>
    <property type="match status" value="5"/>
</dbReference>
<feature type="region of interest" description="Disordered" evidence="6">
    <location>
        <begin position="899"/>
        <end position="918"/>
    </location>
</feature>
<dbReference type="PANTHER" id="PTHR46730">
    <property type="entry name" value="POLYCYSTIN-1"/>
    <property type="match status" value="1"/>
</dbReference>
<feature type="domain" description="PKD" evidence="7">
    <location>
        <begin position="1581"/>
        <end position="1653"/>
    </location>
</feature>
<comment type="subcellular location">
    <subcellularLocation>
        <location evidence="1">Membrane</location>
        <topology evidence="1">Multi-pass membrane protein</topology>
    </subcellularLocation>
</comment>
<feature type="domain" description="PKD" evidence="7">
    <location>
        <begin position="278"/>
        <end position="337"/>
    </location>
</feature>
<dbReference type="SMART" id="SM00089">
    <property type="entry name" value="PKD"/>
    <property type="match status" value="6"/>
</dbReference>
<feature type="domain" description="PKD" evidence="7">
    <location>
        <begin position="1406"/>
        <end position="1455"/>
    </location>
</feature>
<evidence type="ECO:0000313" key="9">
    <source>
        <dbReference type="Proteomes" id="UP001589698"/>
    </source>
</evidence>
<evidence type="ECO:0000256" key="2">
    <source>
        <dbReference type="ARBA" id="ARBA00022692"/>
    </source>
</evidence>
<dbReference type="Proteomes" id="UP001589698">
    <property type="component" value="Unassembled WGS sequence"/>
</dbReference>
<feature type="domain" description="PKD" evidence="7">
    <location>
        <begin position="1503"/>
        <end position="1566"/>
    </location>
</feature>
<evidence type="ECO:0000256" key="1">
    <source>
        <dbReference type="ARBA" id="ARBA00004141"/>
    </source>
</evidence>
<keyword evidence="9" id="KW-1185">Reference proteome</keyword>
<keyword evidence="2" id="KW-0812">Transmembrane</keyword>
<comment type="caution">
    <text evidence="8">The sequence shown here is derived from an EMBL/GenBank/DDBJ whole genome shotgun (WGS) entry which is preliminary data.</text>
</comment>
<organism evidence="8 9">
    <name type="scientific">Nocardioides zeicaulis</name>
    <dbReference type="NCBI Taxonomy" id="1776857"/>
    <lineage>
        <taxon>Bacteria</taxon>
        <taxon>Bacillati</taxon>
        <taxon>Actinomycetota</taxon>
        <taxon>Actinomycetes</taxon>
        <taxon>Propionibacteriales</taxon>
        <taxon>Nocardioidaceae</taxon>
        <taxon>Nocardioides</taxon>
    </lineage>
</organism>
<dbReference type="InterPro" id="IPR000601">
    <property type="entry name" value="PKD_dom"/>
</dbReference>
<dbReference type="RefSeq" id="WP_378517673.1">
    <property type="nucleotide sequence ID" value="NZ_CBCSDI010000023.1"/>
</dbReference>
<dbReference type="Gene3D" id="2.60.40.10">
    <property type="entry name" value="Immunoglobulins"/>
    <property type="match status" value="6"/>
</dbReference>
<dbReference type="CDD" id="cd00146">
    <property type="entry name" value="PKD"/>
    <property type="match status" value="4"/>
</dbReference>
<dbReference type="InterPro" id="IPR022409">
    <property type="entry name" value="PKD/Chitinase_dom"/>
</dbReference>
<evidence type="ECO:0000259" key="7">
    <source>
        <dbReference type="PROSITE" id="PS50093"/>
    </source>
</evidence>
<evidence type="ECO:0000313" key="8">
    <source>
        <dbReference type="EMBL" id="MFC0222010.1"/>
    </source>
</evidence>
<dbReference type="PROSITE" id="PS50093">
    <property type="entry name" value="PKD"/>
    <property type="match status" value="5"/>
</dbReference>
<feature type="compositionally biased region" description="Polar residues" evidence="6">
    <location>
        <begin position="900"/>
        <end position="914"/>
    </location>
</feature>
<accession>A0ABV6DZ56</accession>
<dbReference type="EMBL" id="JBHLXH010000001">
    <property type="protein sequence ID" value="MFC0222010.1"/>
    <property type="molecule type" value="Genomic_DNA"/>
</dbReference>
<dbReference type="PANTHER" id="PTHR46730:SF4">
    <property type="entry name" value="POLYCYSTIC KIDNEY DISEASE PROTEIN 1-LIKE 1"/>
    <property type="match status" value="1"/>
</dbReference>
<keyword evidence="3" id="KW-0677">Repeat</keyword>
<reference evidence="8 9" key="1">
    <citation type="submission" date="2024-09" db="EMBL/GenBank/DDBJ databases">
        <authorList>
            <person name="Sun Q."/>
            <person name="Mori K."/>
        </authorList>
    </citation>
    <scope>NUCLEOTIDE SEQUENCE [LARGE SCALE GENOMIC DNA]</scope>
    <source>
        <strain evidence="8 9">CCM 8654</strain>
    </source>
</reference>
<name>A0ABV6DZ56_9ACTN</name>
<proteinExistence type="predicted"/>
<gene>
    <name evidence="8" type="ORF">ACFFJG_05915</name>
</gene>
<feature type="region of interest" description="Disordered" evidence="6">
    <location>
        <begin position="339"/>
        <end position="367"/>
    </location>
</feature>